<feature type="domain" description="L-asparaginase N-terminal" evidence="8">
    <location>
        <begin position="4"/>
        <end position="198"/>
    </location>
</feature>
<evidence type="ECO:0000313" key="11">
    <source>
        <dbReference type="Proteomes" id="UP001144471"/>
    </source>
</evidence>
<dbReference type="PANTHER" id="PTHR11707:SF28">
    <property type="entry name" value="60 KDA LYSOPHOSPHOLIPASE"/>
    <property type="match status" value="1"/>
</dbReference>
<evidence type="ECO:0000256" key="4">
    <source>
        <dbReference type="PIRSR" id="PIRSR001220-1"/>
    </source>
</evidence>
<proteinExistence type="inferred from homology"/>
<evidence type="ECO:0000256" key="2">
    <source>
        <dbReference type="ARBA" id="ARBA00012920"/>
    </source>
</evidence>
<dbReference type="GO" id="GO:0004067">
    <property type="term" value="F:asparaginase activity"/>
    <property type="evidence" value="ECO:0007669"/>
    <property type="project" value="UniProtKB-UniRule"/>
</dbReference>
<dbReference type="GO" id="GO:0009066">
    <property type="term" value="P:aspartate family amino acid metabolic process"/>
    <property type="evidence" value="ECO:0007669"/>
    <property type="project" value="UniProtKB-ARBA"/>
</dbReference>
<accession>A0A9W6GK20</accession>
<feature type="binding site" evidence="5">
    <location>
        <position position="60"/>
    </location>
    <ligand>
        <name>substrate</name>
    </ligand>
</feature>
<organism evidence="10 11">
    <name type="scientific">Propionigenium maris DSM 9537</name>
    <dbReference type="NCBI Taxonomy" id="1123000"/>
    <lineage>
        <taxon>Bacteria</taxon>
        <taxon>Fusobacteriati</taxon>
        <taxon>Fusobacteriota</taxon>
        <taxon>Fusobacteriia</taxon>
        <taxon>Fusobacteriales</taxon>
        <taxon>Fusobacteriaceae</taxon>
        <taxon>Propionigenium</taxon>
    </lineage>
</organism>
<dbReference type="PRINTS" id="PR00139">
    <property type="entry name" value="ASNGLNASE"/>
</dbReference>
<dbReference type="PROSITE" id="PS00144">
    <property type="entry name" value="ASN_GLN_ASE_1"/>
    <property type="match status" value="1"/>
</dbReference>
<dbReference type="PIRSF" id="PIRSF001220">
    <property type="entry name" value="L-ASNase_gatD"/>
    <property type="match status" value="1"/>
</dbReference>
<dbReference type="PROSITE" id="PS00917">
    <property type="entry name" value="ASN_GLN_ASE_2"/>
    <property type="match status" value="1"/>
</dbReference>
<evidence type="ECO:0000256" key="5">
    <source>
        <dbReference type="PIRSR" id="PIRSR001220-2"/>
    </source>
</evidence>
<dbReference type="FunFam" id="3.40.50.40:FF:000001">
    <property type="entry name" value="L-asparaginase 1"/>
    <property type="match status" value="1"/>
</dbReference>
<comment type="similarity">
    <text evidence="1">Belongs to the asparaginase 1 family.</text>
</comment>
<protein>
    <recommendedName>
        <fullName evidence="2">asparaginase</fullName>
        <ecNumber evidence="2">3.5.1.1</ecNumber>
    </recommendedName>
</protein>
<evidence type="ECO:0000256" key="3">
    <source>
        <dbReference type="ARBA" id="ARBA00022801"/>
    </source>
</evidence>
<dbReference type="PIRSF" id="PIRSF500176">
    <property type="entry name" value="L_ASNase"/>
    <property type="match status" value="1"/>
</dbReference>
<evidence type="ECO:0000256" key="1">
    <source>
        <dbReference type="ARBA" id="ARBA00010518"/>
    </source>
</evidence>
<dbReference type="PROSITE" id="PS51732">
    <property type="entry name" value="ASN_GLN_ASE_3"/>
    <property type="match status" value="1"/>
</dbReference>
<dbReference type="InterPro" id="IPR027474">
    <property type="entry name" value="L-asparaginase_N"/>
</dbReference>
<dbReference type="InterPro" id="IPR041725">
    <property type="entry name" value="L-asparaginase_I"/>
</dbReference>
<keyword evidence="11" id="KW-1185">Reference proteome</keyword>
<dbReference type="Gene3D" id="3.40.50.40">
    <property type="match status" value="1"/>
</dbReference>
<dbReference type="InterPro" id="IPR006033">
    <property type="entry name" value="AsnA_fam"/>
</dbReference>
<feature type="domain" description="Asparaginase/glutaminase C-terminal" evidence="9">
    <location>
        <begin position="216"/>
        <end position="331"/>
    </location>
</feature>
<dbReference type="PANTHER" id="PTHR11707">
    <property type="entry name" value="L-ASPARAGINASE"/>
    <property type="match status" value="1"/>
</dbReference>
<evidence type="ECO:0000313" key="10">
    <source>
        <dbReference type="EMBL" id="GLI55319.1"/>
    </source>
</evidence>
<dbReference type="EC" id="3.5.1.1" evidence="2"/>
<evidence type="ECO:0000256" key="7">
    <source>
        <dbReference type="PROSITE-ProRule" id="PRU10100"/>
    </source>
</evidence>
<sequence length="470" mass="52680">MLDKVLIINTGGTIGMVNSEAGNPLSPLRPAENWHEIAKEHPILNKFSTDYYQFTPLIDSSDMHPESWGRIAEVIAENYDTYRGFVVLHGTDTMAFTSSALSFMLKNLDKPVVLTGSQVPLQSPRSDALQNLVTAIQIAGNELYGARVVPEVCIFFRDTLLRGNRVRKMDATNYFGFSSPNYPSLGEAGGDLKIRKNRILAPSSEGFHIDTSLEDRVVVIEIFPGLKPNYIKKIFENNEDIRGVILKTYGNGNAPTSDEFIEVIEYITSKGIVVLNITQCTTGRVKMGLYEASARLLDAGVVSGLDLTPEAAIAKLMHLLGKTQDVEEVKRQLQIDICGEQTLNHYKFEHSHTQREEECSFTFDIPKSIVGDDLVEASIRVKGIVPLEEEVTDVRLTIELEGDIPVENLRNFRSHKEIRRTRDNLGDDILVSFNHCTKKLVDNCEAIRVRLKADRKIEWGSITFSIYSEN</sequence>
<evidence type="ECO:0000259" key="9">
    <source>
        <dbReference type="Pfam" id="PF17763"/>
    </source>
</evidence>
<dbReference type="InterPro" id="IPR040919">
    <property type="entry name" value="Asparaginase_C"/>
</dbReference>
<dbReference type="Gene3D" id="3.40.50.1170">
    <property type="entry name" value="L-asparaginase, N-terminal domain"/>
    <property type="match status" value="1"/>
</dbReference>
<feature type="active site" description="O-isoaspartyl threonine intermediate" evidence="4">
    <location>
        <position position="13"/>
    </location>
</feature>
<dbReference type="SFLD" id="SFLDS00057">
    <property type="entry name" value="Glutaminase/Asparaginase"/>
    <property type="match status" value="1"/>
</dbReference>
<dbReference type="InterPro" id="IPR036152">
    <property type="entry name" value="Asp/glu_Ase-like_sf"/>
</dbReference>
<dbReference type="Proteomes" id="UP001144471">
    <property type="component" value="Unassembled WGS sequence"/>
</dbReference>
<dbReference type="SUPFAM" id="SSF53774">
    <property type="entry name" value="Glutaminase/Asparaginase"/>
    <property type="match status" value="1"/>
</dbReference>
<gene>
    <name evidence="10" type="ORF">PM10SUCC1_08330</name>
</gene>
<dbReference type="InterPro" id="IPR037152">
    <property type="entry name" value="L-asparaginase_N_sf"/>
</dbReference>
<dbReference type="Pfam" id="PF00710">
    <property type="entry name" value="Asparaginase"/>
    <property type="match status" value="1"/>
</dbReference>
<evidence type="ECO:0000259" key="8">
    <source>
        <dbReference type="Pfam" id="PF00710"/>
    </source>
</evidence>
<keyword evidence="3" id="KW-0378">Hydrolase</keyword>
<reference evidence="10" key="1">
    <citation type="submission" date="2022-12" db="EMBL/GenBank/DDBJ databases">
        <title>Reference genome sequencing for broad-spectrum identification of bacterial and archaeal isolates by mass spectrometry.</title>
        <authorList>
            <person name="Sekiguchi Y."/>
            <person name="Tourlousse D.M."/>
        </authorList>
    </citation>
    <scope>NUCLEOTIDE SEQUENCE</scope>
    <source>
        <strain evidence="10">10succ1</strain>
    </source>
</reference>
<dbReference type="InterPro" id="IPR020827">
    <property type="entry name" value="Asparaginase/glutaminase_AS1"/>
</dbReference>
<feature type="active site" evidence="7">
    <location>
        <position position="91"/>
    </location>
</feature>
<dbReference type="Pfam" id="PF17763">
    <property type="entry name" value="Asparaginase_C"/>
    <property type="match status" value="1"/>
</dbReference>
<dbReference type="CDD" id="cd08963">
    <property type="entry name" value="L-asparaginase_I"/>
    <property type="match status" value="1"/>
</dbReference>
<feature type="binding site" evidence="5">
    <location>
        <begin position="91"/>
        <end position="92"/>
    </location>
    <ligand>
        <name>substrate</name>
    </ligand>
</feature>
<comment type="caution">
    <text evidence="10">The sequence shown here is derived from an EMBL/GenBank/DDBJ whole genome shotgun (WGS) entry which is preliminary data.</text>
</comment>
<dbReference type="InterPro" id="IPR027473">
    <property type="entry name" value="L-asparaginase_C"/>
</dbReference>
<dbReference type="InterPro" id="IPR027475">
    <property type="entry name" value="Asparaginase/glutaminase_AS2"/>
</dbReference>
<dbReference type="InterPro" id="IPR006034">
    <property type="entry name" value="Asparaginase/glutaminase-like"/>
</dbReference>
<name>A0A9W6GK20_9FUSO</name>
<dbReference type="AlphaFoldDB" id="A0A9W6GK20"/>
<evidence type="ECO:0000256" key="6">
    <source>
        <dbReference type="PROSITE-ProRule" id="PRU10099"/>
    </source>
</evidence>
<dbReference type="SMART" id="SM00870">
    <property type="entry name" value="Asparaginase"/>
    <property type="match status" value="1"/>
</dbReference>
<dbReference type="NCBIfam" id="TIGR00519">
    <property type="entry name" value="asnASE_I"/>
    <property type="match status" value="1"/>
</dbReference>
<feature type="active site" evidence="6">
    <location>
        <position position="13"/>
    </location>
</feature>
<dbReference type="EMBL" id="BSDY01000003">
    <property type="protein sequence ID" value="GLI55319.1"/>
    <property type="molecule type" value="Genomic_DNA"/>
</dbReference>
<dbReference type="FunFam" id="3.40.50.1170:FF:000001">
    <property type="entry name" value="L-asparaginase 2"/>
    <property type="match status" value="1"/>
</dbReference>